<organism evidence="1 2">
    <name type="scientific">Brevundimonas lenta</name>
    <dbReference type="NCBI Taxonomy" id="424796"/>
    <lineage>
        <taxon>Bacteria</taxon>
        <taxon>Pseudomonadati</taxon>
        <taxon>Pseudomonadota</taxon>
        <taxon>Alphaproteobacteria</taxon>
        <taxon>Caulobacterales</taxon>
        <taxon>Caulobacteraceae</taxon>
        <taxon>Brevundimonas</taxon>
    </lineage>
</organism>
<comment type="caution">
    <text evidence="1">The sequence shown here is derived from an EMBL/GenBank/DDBJ whole genome shotgun (WGS) entry which is preliminary data.</text>
</comment>
<evidence type="ECO:0000313" key="2">
    <source>
        <dbReference type="Proteomes" id="UP000529946"/>
    </source>
</evidence>
<dbReference type="Proteomes" id="UP000529946">
    <property type="component" value="Unassembled WGS sequence"/>
</dbReference>
<name>A0A7W6NQG8_9CAUL</name>
<dbReference type="AlphaFoldDB" id="A0A7W6NQG8"/>
<dbReference type="RefSeq" id="WP_183205039.1">
    <property type="nucleotide sequence ID" value="NZ_BAAAER010000003.1"/>
</dbReference>
<proteinExistence type="predicted"/>
<evidence type="ECO:0000313" key="1">
    <source>
        <dbReference type="EMBL" id="MBB4083898.1"/>
    </source>
</evidence>
<gene>
    <name evidence="1" type="ORF">GGR12_002786</name>
</gene>
<reference evidence="1 2" key="1">
    <citation type="submission" date="2020-08" db="EMBL/GenBank/DDBJ databases">
        <title>Genomic Encyclopedia of Type Strains, Phase IV (KMG-IV): sequencing the most valuable type-strain genomes for metagenomic binning, comparative biology and taxonomic classification.</title>
        <authorList>
            <person name="Goeker M."/>
        </authorList>
    </citation>
    <scope>NUCLEOTIDE SEQUENCE [LARGE SCALE GENOMIC DNA]</scope>
    <source>
        <strain evidence="1 2">DSM 23960</strain>
    </source>
</reference>
<dbReference type="EMBL" id="JACIDM010000003">
    <property type="protein sequence ID" value="MBB4083898.1"/>
    <property type="molecule type" value="Genomic_DNA"/>
</dbReference>
<keyword evidence="2" id="KW-1185">Reference proteome</keyword>
<protein>
    <submittedName>
        <fullName evidence="1">Uncharacterized protein</fullName>
    </submittedName>
</protein>
<accession>A0A7W6NQG8</accession>
<sequence length="142" mass="15583">MVTQAELDIVNARYARFIDEAIGGMQAGMRSTLLKQADELPDHMRDSFKASFNRFTDGIRPRLRVELARAFAMTFTQTELENDLAVAPARQPVVEARSVALGEEIGIRVGREAWLQACDEAGAAAANECSRIRAALQTASVE</sequence>